<evidence type="ECO:0000313" key="2">
    <source>
        <dbReference type="Proteomes" id="UP000814128"/>
    </source>
</evidence>
<reference evidence="1" key="2">
    <citation type="journal article" date="2022" name="New Phytol.">
        <title>Evolutionary transition to the ectomycorrhizal habit in the genomes of a hyperdiverse lineage of mushroom-forming fungi.</title>
        <authorList>
            <person name="Looney B."/>
            <person name="Miyauchi S."/>
            <person name="Morin E."/>
            <person name="Drula E."/>
            <person name="Courty P.E."/>
            <person name="Kohler A."/>
            <person name="Kuo A."/>
            <person name="LaButti K."/>
            <person name="Pangilinan J."/>
            <person name="Lipzen A."/>
            <person name="Riley R."/>
            <person name="Andreopoulos W."/>
            <person name="He G."/>
            <person name="Johnson J."/>
            <person name="Nolan M."/>
            <person name="Tritt A."/>
            <person name="Barry K.W."/>
            <person name="Grigoriev I.V."/>
            <person name="Nagy L.G."/>
            <person name="Hibbett D."/>
            <person name="Henrissat B."/>
            <person name="Matheny P.B."/>
            <person name="Labbe J."/>
            <person name="Martin F.M."/>
        </authorList>
    </citation>
    <scope>NUCLEOTIDE SEQUENCE</scope>
    <source>
        <strain evidence="1">EC-137</strain>
    </source>
</reference>
<dbReference type="Proteomes" id="UP000814128">
    <property type="component" value="Unassembled WGS sequence"/>
</dbReference>
<keyword evidence="2" id="KW-1185">Reference proteome</keyword>
<dbReference type="EMBL" id="MU273471">
    <property type="protein sequence ID" value="KAI0036498.1"/>
    <property type="molecule type" value="Genomic_DNA"/>
</dbReference>
<reference evidence="1" key="1">
    <citation type="submission" date="2021-02" db="EMBL/GenBank/DDBJ databases">
        <authorList>
            <consortium name="DOE Joint Genome Institute"/>
            <person name="Ahrendt S."/>
            <person name="Looney B.P."/>
            <person name="Miyauchi S."/>
            <person name="Morin E."/>
            <person name="Drula E."/>
            <person name="Courty P.E."/>
            <person name="Chicoki N."/>
            <person name="Fauchery L."/>
            <person name="Kohler A."/>
            <person name="Kuo A."/>
            <person name="Labutti K."/>
            <person name="Pangilinan J."/>
            <person name="Lipzen A."/>
            <person name="Riley R."/>
            <person name="Andreopoulos W."/>
            <person name="He G."/>
            <person name="Johnson J."/>
            <person name="Barry K.W."/>
            <person name="Grigoriev I.V."/>
            <person name="Nagy L."/>
            <person name="Hibbett D."/>
            <person name="Henrissat B."/>
            <person name="Matheny P.B."/>
            <person name="Labbe J."/>
            <person name="Martin F."/>
        </authorList>
    </citation>
    <scope>NUCLEOTIDE SEQUENCE</scope>
    <source>
        <strain evidence="1">EC-137</strain>
    </source>
</reference>
<accession>A0ACB8QXQ5</accession>
<sequence length="316" mass="34514">MALAPADKGKGRAIAVEKLASPLRLSSKASDISLSDDPSSSDTDSDSPTSSISSSSSTSISDDEELTDPEKYLELARQNVRRRQAEKANEGILALVDGDEEGEMIALEDPMDKLQKLPLLDPGQLPPPYFEAGSSRQASSAMRDIDSEQTSASASKLAAPAPPVPPPELTKSGKPLTKKEKKALKEKTAGPSWFDLPAPPQSELPRLYREVEAMRLRNQLDPKRFYRKDEGEGKGIKGLPKHFAIGTILPTDKPFGGASSENLPRSERKRTIVDELVDDAEARRYAKRKFLDLQSVRGAKGRGTLKAKQAKRKPKW</sequence>
<proteinExistence type="predicted"/>
<gene>
    <name evidence="1" type="ORF">K488DRAFT_67646</name>
</gene>
<protein>
    <submittedName>
        <fullName evidence="1">Fcf2 pre-rRNA processing-domain-containing protein</fullName>
    </submittedName>
</protein>
<name>A0ACB8QXQ5_9AGAM</name>
<comment type="caution">
    <text evidence="1">The sequence shown here is derived from an EMBL/GenBank/DDBJ whole genome shotgun (WGS) entry which is preliminary data.</text>
</comment>
<evidence type="ECO:0000313" key="1">
    <source>
        <dbReference type="EMBL" id="KAI0036498.1"/>
    </source>
</evidence>
<organism evidence="1 2">
    <name type="scientific">Vararia minispora EC-137</name>
    <dbReference type="NCBI Taxonomy" id="1314806"/>
    <lineage>
        <taxon>Eukaryota</taxon>
        <taxon>Fungi</taxon>
        <taxon>Dikarya</taxon>
        <taxon>Basidiomycota</taxon>
        <taxon>Agaricomycotina</taxon>
        <taxon>Agaricomycetes</taxon>
        <taxon>Russulales</taxon>
        <taxon>Lachnocladiaceae</taxon>
        <taxon>Vararia</taxon>
    </lineage>
</organism>